<reference evidence="4" key="1">
    <citation type="submission" date="2016-03" db="EMBL/GenBank/DDBJ databases">
        <authorList>
            <person name="Ploux O."/>
        </authorList>
    </citation>
    <scope>NUCLEOTIDE SEQUENCE [LARGE SCALE GENOMIC DNA]</scope>
    <source>
        <strain evidence="4">UK7</strain>
    </source>
</reference>
<evidence type="ECO:0000313" key="4">
    <source>
        <dbReference type="Proteomes" id="UP000178129"/>
    </source>
</evidence>
<proteinExistence type="predicted"/>
<feature type="transmembrane region" description="Helical" evidence="2">
    <location>
        <begin position="189"/>
        <end position="212"/>
    </location>
</feature>
<accession>A0A1E1LDX3</accession>
<keyword evidence="2" id="KW-0812">Transmembrane</keyword>
<dbReference type="AlphaFoldDB" id="A0A1E1LDX3"/>
<name>A0A1E1LDX3_9HELO</name>
<keyword evidence="2" id="KW-0472">Membrane</keyword>
<keyword evidence="4" id="KW-1185">Reference proteome</keyword>
<evidence type="ECO:0000256" key="2">
    <source>
        <dbReference type="SAM" id="Phobius"/>
    </source>
</evidence>
<organism evidence="3 4">
    <name type="scientific">Rhynchosporium graminicola</name>
    <dbReference type="NCBI Taxonomy" id="2792576"/>
    <lineage>
        <taxon>Eukaryota</taxon>
        <taxon>Fungi</taxon>
        <taxon>Dikarya</taxon>
        <taxon>Ascomycota</taxon>
        <taxon>Pezizomycotina</taxon>
        <taxon>Leotiomycetes</taxon>
        <taxon>Helotiales</taxon>
        <taxon>Ploettnerulaceae</taxon>
        <taxon>Rhynchosporium</taxon>
    </lineage>
</organism>
<sequence>MAQSLIFETPSKFVRATIPVNITWNPQTFGASPTSNFSLSLWLLRSDSPDNDIVNSYLPEILAHNQSVFANLVVWTPRTDDVNVGVRQLGSDQLAWEKTNDNPELSPFLTKFKGFSRGFTVQPPLSDPSLSSSVVSSSSPSSSSSSSSGPSSTSLITSTTSTTLGTTSTAALESSTSDAAKTSTTNLPVALGLSIGLGLLALICVSATIWGVRRYRRLKSAAVVGQPQDTYISAEPSNYYKGELAGSRMTEAVEMSSEKYNR</sequence>
<evidence type="ECO:0000313" key="3">
    <source>
        <dbReference type="EMBL" id="CZT08632.1"/>
    </source>
</evidence>
<feature type="region of interest" description="Disordered" evidence="1">
    <location>
        <begin position="130"/>
        <end position="160"/>
    </location>
</feature>
<protein>
    <recommendedName>
        <fullName evidence="5">Mid2 domain-containing protein</fullName>
    </recommendedName>
</protein>
<dbReference type="InParanoid" id="A0A1E1LDX3"/>
<keyword evidence="2" id="KW-1133">Transmembrane helix</keyword>
<gene>
    <name evidence="3" type="ORF">RCO7_11530</name>
</gene>
<dbReference type="EMBL" id="FJUW01000046">
    <property type="protein sequence ID" value="CZT08632.1"/>
    <property type="molecule type" value="Genomic_DNA"/>
</dbReference>
<dbReference type="STRING" id="914237.A0A1E1LDX3"/>
<comment type="caution">
    <text evidence="3">The sequence shown here is derived from an EMBL/GenBank/DDBJ whole genome shotgun (WGS) entry which is preliminary data.</text>
</comment>
<dbReference type="Proteomes" id="UP000178129">
    <property type="component" value="Unassembled WGS sequence"/>
</dbReference>
<evidence type="ECO:0008006" key="5">
    <source>
        <dbReference type="Google" id="ProtNLM"/>
    </source>
</evidence>
<evidence type="ECO:0000256" key="1">
    <source>
        <dbReference type="SAM" id="MobiDB-lite"/>
    </source>
</evidence>